<reference evidence="3 4" key="1">
    <citation type="submission" date="2019-07" db="EMBL/GenBank/DDBJ databases">
        <authorList>
            <person name="Kim J."/>
        </authorList>
    </citation>
    <scope>NUCLEOTIDE SEQUENCE [LARGE SCALE GENOMIC DNA]</scope>
    <source>
        <strain evidence="3 4">MJ1a</strain>
    </source>
</reference>
<dbReference type="CDD" id="cd03789">
    <property type="entry name" value="GT9_LPS_heptosyltransferase"/>
    <property type="match status" value="1"/>
</dbReference>
<dbReference type="Proteomes" id="UP000318010">
    <property type="component" value="Unassembled WGS sequence"/>
</dbReference>
<name>A0A563U9M3_9SPHI</name>
<evidence type="ECO:0000256" key="1">
    <source>
        <dbReference type="ARBA" id="ARBA00022676"/>
    </source>
</evidence>
<dbReference type="RefSeq" id="WP_146268826.1">
    <property type="nucleotide sequence ID" value="NZ_VOEI01000001.1"/>
</dbReference>
<dbReference type="EMBL" id="VOEI01000001">
    <property type="protein sequence ID" value="TWR28016.1"/>
    <property type="molecule type" value="Genomic_DNA"/>
</dbReference>
<sequence>MMQTVSNLKSQISNFRILIRLPNWLGDVVMATAFVNAVKNQYTDATIDVIIKKELSGIGELIPGINKLHLFSKQDHPGLGGVYRFGKALRPERYDIVFNLPHSLSSFVMAWATGAKQRIGFRKDGGIFLLTRSVKKPAGVHRVDEYIHLLEAFTGKASTNRKVELKANPANISNTVIINFNSEASSRRMPVDKGRNIINTLTTHFAELNFAFVGSPKEAAFIDEILTGLDNQLRLQNLAGKTNLKGLAELMAGSKAVLTTDSGPAHLANALGVPTIVLFGAGDENNTAPYNKDNLQVIRYGQLECEPCVRNTCKLYCFPKCMQLLDEKRILKALSLCLNYA</sequence>
<dbReference type="OrthoDB" id="642366at2"/>
<dbReference type="InterPro" id="IPR051199">
    <property type="entry name" value="LPS_LOS_Heptosyltrfase"/>
</dbReference>
<keyword evidence="4" id="KW-1185">Reference proteome</keyword>
<dbReference type="PANTHER" id="PTHR30160:SF7">
    <property type="entry name" value="ADP-HEPTOSE--LPS HEPTOSYLTRANSFERASE 2"/>
    <property type="match status" value="1"/>
</dbReference>
<keyword evidence="1" id="KW-0328">Glycosyltransferase</keyword>
<evidence type="ECO:0000313" key="3">
    <source>
        <dbReference type="EMBL" id="TWR28016.1"/>
    </source>
</evidence>
<dbReference type="Gene3D" id="3.40.50.2000">
    <property type="entry name" value="Glycogen Phosphorylase B"/>
    <property type="match status" value="2"/>
</dbReference>
<proteinExistence type="predicted"/>
<dbReference type="PANTHER" id="PTHR30160">
    <property type="entry name" value="TETRAACYLDISACCHARIDE 4'-KINASE-RELATED"/>
    <property type="match status" value="1"/>
</dbReference>
<protein>
    <submittedName>
        <fullName evidence="3">Glycosyltransferase family 9 protein</fullName>
    </submittedName>
</protein>
<evidence type="ECO:0000256" key="2">
    <source>
        <dbReference type="ARBA" id="ARBA00022679"/>
    </source>
</evidence>
<keyword evidence="2 3" id="KW-0808">Transferase</keyword>
<dbReference type="InterPro" id="IPR002201">
    <property type="entry name" value="Glyco_trans_9"/>
</dbReference>
<accession>A0A563U9M3</accession>
<dbReference type="GO" id="GO:0005829">
    <property type="term" value="C:cytosol"/>
    <property type="evidence" value="ECO:0007669"/>
    <property type="project" value="TreeGrafter"/>
</dbReference>
<dbReference type="Pfam" id="PF01075">
    <property type="entry name" value="Glyco_transf_9"/>
    <property type="match status" value="1"/>
</dbReference>
<dbReference type="AlphaFoldDB" id="A0A563U9M3"/>
<organism evidence="3 4">
    <name type="scientific">Mucilaginibacter achroorhodeus</name>
    <dbReference type="NCBI Taxonomy" id="2599294"/>
    <lineage>
        <taxon>Bacteria</taxon>
        <taxon>Pseudomonadati</taxon>
        <taxon>Bacteroidota</taxon>
        <taxon>Sphingobacteriia</taxon>
        <taxon>Sphingobacteriales</taxon>
        <taxon>Sphingobacteriaceae</taxon>
        <taxon>Mucilaginibacter</taxon>
    </lineage>
</organism>
<dbReference type="GO" id="GO:0009244">
    <property type="term" value="P:lipopolysaccharide core region biosynthetic process"/>
    <property type="evidence" value="ECO:0007669"/>
    <property type="project" value="TreeGrafter"/>
</dbReference>
<dbReference type="GO" id="GO:0008713">
    <property type="term" value="F:ADP-heptose-lipopolysaccharide heptosyltransferase activity"/>
    <property type="evidence" value="ECO:0007669"/>
    <property type="project" value="TreeGrafter"/>
</dbReference>
<gene>
    <name evidence="3" type="ORF">FPZ42_02010</name>
</gene>
<dbReference type="SUPFAM" id="SSF53756">
    <property type="entry name" value="UDP-Glycosyltransferase/glycogen phosphorylase"/>
    <property type="match status" value="1"/>
</dbReference>
<evidence type="ECO:0000313" key="4">
    <source>
        <dbReference type="Proteomes" id="UP000318010"/>
    </source>
</evidence>
<comment type="caution">
    <text evidence="3">The sequence shown here is derived from an EMBL/GenBank/DDBJ whole genome shotgun (WGS) entry which is preliminary data.</text>
</comment>